<dbReference type="InterPro" id="IPR017744">
    <property type="entry name" value="BcsG"/>
</dbReference>
<feature type="transmembrane region" description="Helical" evidence="1">
    <location>
        <begin position="37"/>
        <end position="59"/>
    </location>
</feature>
<organism evidence="2 3">
    <name type="scientific">Chimaeribacter coloradensis</name>
    <dbReference type="NCBI Taxonomy" id="2060068"/>
    <lineage>
        <taxon>Bacteria</taxon>
        <taxon>Pseudomonadati</taxon>
        <taxon>Pseudomonadota</taxon>
        <taxon>Gammaproteobacteria</taxon>
        <taxon>Enterobacterales</taxon>
        <taxon>Yersiniaceae</taxon>
        <taxon>Chimaeribacter</taxon>
    </lineage>
</organism>
<proteinExistence type="predicted"/>
<dbReference type="EMBL" id="PJZH01000012">
    <property type="protein sequence ID" value="PLR34100.1"/>
    <property type="molecule type" value="Genomic_DNA"/>
</dbReference>
<reference evidence="2 3" key="1">
    <citation type="submission" date="2017-12" db="EMBL/GenBank/DDBJ databases">
        <title>Characterization of six clinical isolates of Enterochimera gen. nov., a novel genus of the Yersiniaciae family and the three species Enterochimera arupensis sp. nov., Enterochimera coloradensis sp. nov, and Enterochimera californica sp. nov.</title>
        <authorList>
            <person name="Rossi A."/>
            <person name="Fisher M."/>
        </authorList>
    </citation>
    <scope>NUCLEOTIDE SEQUENCE [LARGE SCALE GENOMIC DNA]</scope>
    <source>
        <strain evidence="3">2016-Iso4</strain>
    </source>
</reference>
<gene>
    <name evidence="2" type="primary">bcsG</name>
    <name evidence="2" type="ORF">CYR32_12895</name>
</gene>
<dbReference type="RefSeq" id="WP_101824957.1">
    <property type="nucleotide sequence ID" value="NZ_PJZH01000012.1"/>
</dbReference>
<keyword evidence="1" id="KW-0472">Membrane</keyword>
<sequence>MSDNTAPRHAPAARPDLWRHWRGLGGWNYYFLLKFMLLWNGYLNFDLISNLIFVAFLLFPLPSLRLHRWRHILAIPVGLGLFYHDTWLPGYRSILSEGTQVAGFSPSYLLDLANRFINWQWVGVAFAMLVAYLFISQWVRVTTFTVGVLAWLVAVQVLPERITSAAPGAAVVTTAPAGAAAPAAAPGAATAAAGAGPAQTLPPTNANLTAYLNQFYDQERARSTAFPAQLPADAQPFDILVINICSLAWADMQAVGQDSSPFWSRFDIKFDSFNSATAYSGPASIRLLRASCGQPSHTDLYKPAGQQCYLFDNLAKLGFTSQLMMDHSGVFGGYIDDLRKEANMQSPLMSQQGIGHEMTSFDGEPIYNDLEILNRWLGTKQESPRSATFFNLIALHDGNRFIGSTQSADYKTRAATLLNQLNTFFDELEKSGRKVMVVFVPEHGAAVTGDKMQMSGLRDIPSPSITHIPAGIRFFGMQAPHQSTPLTITTPSSYLAVSELVARSVDGKIFTAPSVDWSTLTQNLPQTPVVSENANAIVMQYQGKPYIRLNGGDWVPYPQ</sequence>
<keyword evidence="1" id="KW-1133">Transmembrane helix</keyword>
<accession>A0A2N5E185</accession>
<evidence type="ECO:0000313" key="3">
    <source>
        <dbReference type="Proteomes" id="UP000234503"/>
    </source>
</evidence>
<feature type="transmembrane region" description="Helical" evidence="1">
    <location>
        <begin position="116"/>
        <end position="134"/>
    </location>
</feature>
<dbReference type="OrthoDB" id="6965261at2"/>
<evidence type="ECO:0000313" key="2">
    <source>
        <dbReference type="EMBL" id="PLR34100.1"/>
    </source>
</evidence>
<name>A0A2N5E185_9GAMM</name>
<feature type="transmembrane region" description="Helical" evidence="1">
    <location>
        <begin position="141"/>
        <end position="158"/>
    </location>
</feature>
<protein>
    <submittedName>
        <fullName evidence="2">Cellulose biosynthesis protein BcsG</fullName>
    </submittedName>
</protein>
<dbReference type="AlphaFoldDB" id="A0A2N5E185"/>
<comment type="caution">
    <text evidence="2">The sequence shown here is derived from an EMBL/GenBank/DDBJ whole genome shotgun (WGS) entry which is preliminary data.</text>
</comment>
<dbReference type="NCBIfam" id="TIGR03368">
    <property type="entry name" value="cellulose_yhjU"/>
    <property type="match status" value="1"/>
</dbReference>
<keyword evidence="3" id="KW-1185">Reference proteome</keyword>
<keyword evidence="1" id="KW-0812">Transmembrane</keyword>
<dbReference type="Pfam" id="PF11658">
    <property type="entry name" value="CBP_BcsG"/>
    <property type="match status" value="1"/>
</dbReference>
<dbReference type="Proteomes" id="UP000234503">
    <property type="component" value="Unassembled WGS sequence"/>
</dbReference>
<evidence type="ECO:0000256" key="1">
    <source>
        <dbReference type="SAM" id="Phobius"/>
    </source>
</evidence>